<proteinExistence type="predicted"/>
<dbReference type="EMBL" id="VSRR010001059">
    <property type="protein sequence ID" value="MPC22187.1"/>
    <property type="molecule type" value="Genomic_DNA"/>
</dbReference>
<evidence type="ECO:0000313" key="3">
    <source>
        <dbReference type="Proteomes" id="UP000324222"/>
    </source>
</evidence>
<accession>A0A5B7DM23</accession>
<gene>
    <name evidence="2" type="ORF">E2C01_015197</name>
</gene>
<name>A0A5B7DM23_PORTR</name>
<sequence length="290" mass="32296">MESCILKNAALIMKKFTNMIVVRAPRRTMKEGRDFLPMQRHSATQWWWTLTMQRWHRKQWMEPVGLRRRQYVHQVQVTASRGGATRASSFLTSHGLLAMSRTIITAPTLPARNMKHCRGKGYASHPSTSTPTNGRVITTTPARTTHPVIRATTSPLLCPHATFSTTTPTPLSSSVVFTISRSLGDGRVINISTVEAPQHHNLLPSRRRDVSAGTTHGSNDIPATAGPLVHLSYHHFKTNTQTLKTKSALPQTPNTTAPGNKLGSKTPSLLCPQHSIDLYIQRIFHLRLQL</sequence>
<keyword evidence="3" id="KW-1185">Reference proteome</keyword>
<dbReference type="Proteomes" id="UP000324222">
    <property type="component" value="Unassembled WGS sequence"/>
</dbReference>
<comment type="caution">
    <text evidence="2">The sequence shown here is derived from an EMBL/GenBank/DDBJ whole genome shotgun (WGS) entry which is preliminary data.</text>
</comment>
<reference evidence="2 3" key="1">
    <citation type="submission" date="2019-05" db="EMBL/GenBank/DDBJ databases">
        <title>Another draft genome of Portunus trituberculatus and its Hox gene families provides insights of decapod evolution.</title>
        <authorList>
            <person name="Jeong J.-H."/>
            <person name="Song I."/>
            <person name="Kim S."/>
            <person name="Choi T."/>
            <person name="Kim D."/>
            <person name="Ryu S."/>
            <person name="Kim W."/>
        </authorList>
    </citation>
    <scope>NUCLEOTIDE SEQUENCE [LARGE SCALE GENOMIC DNA]</scope>
    <source>
        <tissue evidence="2">Muscle</tissue>
    </source>
</reference>
<evidence type="ECO:0000313" key="2">
    <source>
        <dbReference type="EMBL" id="MPC22187.1"/>
    </source>
</evidence>
<organism evidence="2 3">
    <name type="scientific">Portunus trituberculatus</name>
    <name type="common">Swimming crab</name>
    <name type="synonym">Neptunus trituberculatus</name>
    <dbReference type="NCBI Taxonomy" id="210409"/>
    <lineage>
        <taxon>Eukaryota</taxon>
        <taxon>Metazoa</taxon>
        <taxon>Ecdysozoa</taxon>
        <taxon>Arthropoda</taxon>
        <taxon>Crustacea</taxon>
        <taxon>Multicrustacea</taxon>
        <taxon>Malacostraca</taxon>
        <taxon>Eumalacostraca</taxon>
        <taxon>Eucarida</taxon>
        <taxon>Decapoda</taxon>
        <taxon>Pleocyemata</taxon>
        <taxon>Brachyura</taxon>
        <taxon>Eubrachyura</taxon>
        <taxon>Portunoidea</taxon>
        <taxon>Portunidae</taxon>
        <taxon>Portuninae</taxon>
        <taxon>Portunus</taxon>
    </lineage>
</organism>
<feature type="region of interest" description="Disordered" evidence="1">
    <location>
        <begin position="118"/>
        <end position="139"/>
    </location>
</feature>
<evidence type="ECO:0000256" key="1">
    <source>
        <dbReference type="SAM" id="MobiDB-lite"/>
    </source>
</evidence>
<dbReference type="AlphaFoldDB" id="A0A5B7DM23"/>
<feature type="region of interest" description="Disordered" evidence="1">
    <location>
        <begin position="242"/>
        <end position="266"/>
    </location>
</feature>
<feature type="compositionally biased region" description="Polar residues" evidence="1">
    <location>
        <begin position="125"/>
        <end position="139"/>
    </location>
</feature>
<protein>
    <submittedName>
        <fullName evidence="2">Uncharacterized protein</fullName>
    </submittedName>
</protein>